<accession>K9YIS1</accession>
<proteinExistence type="predicted"/>
<evidence type="ECO:0000313" key="8">
    <source>
        <dbReference type="Proteomes" id="UP000010483"/>
    </source>
</evidence>
<evidence type="ECO:0000256" key="1">
    <source>
        <dbReference type="ARBA" id="ARBA00022475"/>
    </source>
</evidence>
<evidence type="ECO:0000313" key="7">
    <source>
        <dbReference type="EMBL" id="AFZ46008.1"/>
    </source>
</evidence>
<feature type="transmembrane region" description="Helical" evidence="5">
    <location>
        <begin position="41"/>
        <end position="67"/>
    </location>
</feature>
<dbReference type="InterPro" id="IPR010445">
    <property type="entry name" value="LapA_dom"/>
</dbReference>
<dbReference type="eggNOG" id="COG5416">
    <property type="taxonomic scope" value="Bacteria"/>
</dbReference>
<feature type="transmembrane region" description="Helical" evidence="5">
    <location>
        <begin position="7"/>
        <end position="29"/>
    </location>
</feature>
<evidence type="ECO:0000256" key="4">
    <source>
        <dbReference type="ARBA" id="ARBA00023136"/>
    </source>
</evidence>
<dbReference type="STRING" id="292563.Cyast_0024"/>
<evidence type="ECO:0000256" key="5">
    <source>
        <dbReference type="SAM" id="Phobius"/>
    </source>
</evidence>
<keyword evidence="1" id="KW-1003">Cell membrane</keyword>
<name>K9YIS1_CYASC</name>
<dbReference type="GO" id="GO:0005886">
    <property type="term" value="C:plasma membrane"/>
    <property type="evidence" value="ECO:0007669"/>
    <property type="project" value="InterPro"/>
</dbReference>
<dbReference type="Proteomes" id="UP000010483">
    <property type="component" value="Chromosome"/>
</dbReference>
<protein>
    <recommendedName>
        <fullName evidence="6">Lipopolysaccharide assembly protein A domain-containing protein</fullName>
    </recommendedName>
</protein>
<dbReference type="Pfam" id="PF06305">
    <property type="entry name" value="LapA_dom"/>
    <property type="match status" value="1"/>
</dbReference>
<evidence type="ECO:0000256" key="3">
    <source>
        <dbReference type="ARBA" id="ARBA00022989"/>
    </source>
</evidence>
<reference evidence="8" key="1">
    <citation type="journal article" date="2013" name="Proc. Natl. Acad. Sci. U.S.A.">
        <title>Improving the coverage of the cyanobacterial phylum using diversity-driven genome sequencing.</title>
        <authorList>
            <person name="Shih P.M."/>
            <person name="Wu D."/>
            <person name="Latifi A."/>
            <person name="Axen S.D."/>
            <person name="Fewer D.P."/>
            <person name="Talla E."/>
            <person name="Calteau A."/>
            <person name="Cai F."/>
            <person name="Tandeau de Marsac N."/>
            <person name="Rippka R."/>
            <person name="Herdman M."/>
            <person name="Sivonen K."/>
            <person name="Coursin T."/>
            <person name="Laurent T."/>
            <person name="Goodwin L."/>
            <person name="Nolan M."/>
            <person name="Davenport K.W."/>
            <person name="Han C.S."/>
            <person name="Rubin E.M."/>
            <person name="Eisen J.A."/>
            <person name="Woyke T."/>
            <person name="Gugger M."/>
            <person name="Kerfeld C.A."/>
        </authorList>
    </citation>
    <scope>NUCLEOTIDE SEQUENCE [LARGE SCALE GENOMIC DNA]</scope>
    <source>
        <strain evidence="8">ATCC 29140 / PCC 7202</strain>
    </source>
</reference>
<keyword evidence="2 5" id="KW-0812">Transmembrane</keyword>
<dbReference type="EMBL" id="CP003940">
    <property type="protein sequence ID" value="AFZ46008.1"/>
    <property type="molecule type" value="Genomic_DNA"/>
</dbReference>
<gene>
    <name evidence="7" type="ordered locus">Cyast_0024</name>
</gene>
<feature type="domain" description="Lipopolysaccharide assembly protein A" evidence="6">
    <location>
        <begin position="26"/>
        <end position="82"/>
    </location>
</feature>
<evidence type="ECO:0000259" key="6">
    <source>
        <dbReference type="Pfam" id="PF06305"/>
    </source>
</evidence>
<organism evidence="7 8">
    <name type="scientific">Cyanobacterium stanieri (strain ATCC 29140 / PCC 7202)</name>
    <dbReference type="NCBI Taxonomy" id="292563"/>
    <lineage>
        <taxon>Bacteria</taxon>
        <taxon>Bacillati</taxon>
        <taxon>Cyanobacteriota</taxon>
        <taxon>Cyanophyceae</taxon>
        <taxon>Oscillatoriophycideae</taxon>
        <taxon>Chroococcales</taxon>
        <taxon>Geminocystaceae</taxon>
        <taxon>Cyanobacterium</taxon>
    </lineage>
</organism>
<keyword evidence="3 5" id="KW-1133">Transmembrane helix</keyword>
<keyword evidence="4 5" id="KW-0472">Membrane</keyword>
<evidence type="ECO:0000256" key="2">
    <source>
        <dbReference type="ARBA" id="ARBA00022692"/>
    </source>
</evidence>
<sequence>MKTFSNLVITLIISFWIIILPIFAIQNVAPISLQFFGLQSISIPLGILISLSVASGTVGGALLPVFFSPINKKKKLKNNTKKKGNKFVRDWELEEEEEDPIFDW</sequence>
<dbReference type="AlphaFoldDB" id="K9YIS1"/>
<dbReference type="BioCyc" id="CSTA292563:G1353-23-MONOMER"/>
<dbReference type="KEGG" id="csn:Cyast_0024"/>
<keyword evidence="8" id="KW-1185">Reference proteome</keyword>
<dbReference type="HOGENOM" id="CLU_161803_0_0_3"/>